<protein>
    <submittedName>
        <fullName evidence="2">Uncharacterized protein</fullName>
    </submittedName>
</protein>
<keyword evidence="1" id="KW-0812">Transmembrane</keyword>
<comment type="caution">
    <text evidence="2">The sequence shown here is derived from an EMBL/GenBank/DDBJ whole genome shotgun (WGS) entry which is preliminary data.</text>
</comment>
<sequence length="163" mass="17194">SDSSNLFFVSEDILVSSIQIVSTLQGQLLLLLLVGLFQVFIGPSIFALDSTMPDSTPAAIITTTTVAPNEIELPQGILEFFPCNIGTQCSGSERLMGGGPTILDVTECIQFCVRTVANEGLSQVVFEEGNSCLCHLSGTCIISDAPPGEITQVYSKGSDEACP</sequence>
<keyword evidence="3" id="KW-1185">Reference proteome</keyword>
<evidence type="ECO:0000313" key="2">
    <source>
        <dbReference type="EMBL" id="TRY79140.1"/>
    </source>
</evidence>
<name>A0A553PNA5_TIGCA</name>
<evidence type="ECO:0000313" key="3">
    <source>
        <dbReference type="Proteomes" id="UP000318571"/>
    </source>
</evidence>
<feature type="transmembrane region" description="Helical" evidence="1">
    <location>
        <begin position="28"/>
        <end position="48"/>
    </location>
</feature>
<organism evidence="2 3">
    <name type="scientific">Tigriopus californicus</name>
    <name type="common">Marine copepod</name>
    <dbReference type="NCBI Taxonomy" id="6832"/>
    <lineage>
        <taxon>Eukaryota</taxon>
        <taxon>Metazoa</taxon>
        <taxon>Ecdysozoa</taxon>
        <taxon>Arthropoda</taxon>
        <taxon>Crustacea</taxon>
        <taxon>Multicrustacea</taxon>
        <taxon>Hexanauplia</taxon>
        <taxon>Copepoda</taxon>
        <taxon>Harpacticoida</taxon>
        <taxon>Harpacticidae</taxon>
        <taxon>Tigriopus</taxon>
    </lineage>
</organism>
<accession>A0A553PNA5</accession>
<evidence type="ECO:0000256" key="1">
    <source>
        <dbReference type="SAM" id="Phobius"/>
    </source>
</evidence>
<gene>
    <name evidence="2" type="ORF">TCAL_13726</name>
</gene>
<keyword evidence="1" id="KW-1133">Transmembrane helix</keyword>
<dbReference type="AlphaFoldDB" id="A0A553PNA5"/>
<keyword evidence="1" id="KW-0472">Membrane</keyword>
<feature type="non-terminal residue" evidence="2">
    <location>
        <position position="1"/>
    </location>
</feature>
<dbReference type="Proteomes" id="UP000318571">
    <property type="component" value="Chromosome 6"/>
</dbReference>
<dbReference type="EMBL" id="VCGU01000002">
    <property type="protein sequence ID" value="TRY79140.1"/>
    <property type="molecule type" value="Genomic_DNA"/>
</dbReference>
<reference evidence="2 3" key="1">
    <citation type="journal article" date="2018" name="Nat. Ecol. Evol.">
        <title>Genomic signatures of mitonuclear coevolution across populations of Tigriopus californicus.</title>
        <authorList>
            <person name="Barreto F.S."/>
            <person name="Watson E.T."/>
            <person name="Lima T.G."/>
            <person name="Willett C.S."/>
            <person name="Edmands S."/>
            <person name="Li W."/>
            <person name="Burton R.S."/>
        </authorList>
    </citation>
    <scope>NUCLEOTIDE SEQUENCE [LARGE SCALE GENOMIC DNA]</scope>
    <source>
        <strain evidence="2 3">San Diego</strain>
    </source>
</reference>
<proteinExistence type="predicted"/>